<dbReference type="PANTHER" id="PTHR37299">
    <property type="entry name" value="TRANSCRIPTIONAL REGULATOR-RELATED"/>
    <property type="match status" value="1"/>
</dbReference>
<evidence type="ECO:0000259" key="3">
    <source>
        <dbReference type="PROSITE" id="PS50930"/>
    </source>
</evidence>
<dbReference type="PROSITE" id="PS50110">
    <property type="entry name" value="RESPONSE_REGULATORY"/>
    <property type="match status" value="1"/>
</dbReference>
<dbReference type="InterPro" id="IPR001789">
    <property type="entry name" value="Sig_transdc_resp-reg_receiver"/>
</dbReference>
<dbReference type="OrthoDB" id="9787344at2"/>
<feature type="modified residue" description="4-aspartylphosphate" evidence="1">
    <location>
        <position position="54"/>
    </location>
</feature>
<sequence>MIRIIIADDEPAALASLEILLGREKELTIVARCKNGLEATEAILLHKPDLVFLDVQMPDRNGFEVLDAVKEHHLCAYVFVTAYDQYAIKAFDQSAVDYLLKPYDDERFFKSLEKARQLLAGRQSALFAERLISLIGHSKTQEPYTRRLVSKINGNVSLIATQEIKYIESCGNFVQLHSLDSRVMPGNYSLKKLLLLLDPDQFIQIHKSIIVNIDSIALIEPHFHGDYMITLKDRQGTKLKLSRNFKSLVHQVLNI</sequence>
<dbReference type="Proteomes" id="UP000248198">
    <property type="component" value="Unassembled WGS sequence"/>
</dbReference>
<dbReference type="InterPro" id="IPR046947">
    <property type="entry name" value="LytR-like"/>
</dbReference>
<dbReference type="Gene3D" id="2.40.50.1020">
    <property type="entry name" value="LytTr DNA-binding domain"/>
    <property type="match status" value="1"/>
</dbReference>
<accession>A0A318UP98</accession>
<protein>
    <submittedName>
        <fullName evidence="4">LytTR family two component transcriptional regulator</fullName>
    </submittedName>
</protein>
<comment type="caution">
    <text evidence="4">The sequence shown here is derived from an EMBL/GenBank/DDBJ whole genome shotgun (WGS) entry which is preliminary data.</text>
</comment>
<organism evidence="4 5">
    <name type="scientific">Pedobacter nutrimenti</name>
    <dbReference type="NCBI Taxonomy" id="1241337"/>
    <lineage>
        <taxon>Bacteria</taxon>
        <taxon>Pseudomonadati</taxon>
        <taxon>Bacteroidota</taxon>
        <taxon>Sphingobacteriia</taxon>
        <taxon>Sphingobacteriales</taxon>
        <taxon>Sphingobacteriaceae</taxon>
        <taxon>Pedobacter</taxon>
    </lineage>
</organism>
<dbReference type="InterPro" id="IPR007492">
    <property type="entry name" value="LytTR_DNA-bd_dom"/>
</dbReference>
<proteinExistence type="predicted"/>
<dbReference type="PROSITE" id="PS50930">
    <property type="entry name" value="HTH_LYTTR"/>
    <property type="match status" value="1"/>
</dbReference>
<dbReference type="RefSeq" id="WP_110827346.1">
    <property type="nucleotide sequence ID" value="NZ_QKLU01000001.1"/>
</dbReference>
<dbReference type="InterPro" id="IPR011006">
    <property type="entry name" value="CheY-like_superfamily"/>
</dbReference>
<feature type="domain" description="Response regulatory" evidence="2">
    <location>
        <begin position="3"/>
        <end position="116"/>
    </location>
</feature>
<dbReference type="Pfam" id="PF04397">
    <property type="entry name" value="LytTR"/>
    <property type="match status" value="1"/>
</dbReference>
<name>A0A318UP98_9SPHI</name>
<reference evidence="4 5" key="1">
    <citation type="submission" date="2018-06" db="EMBL/GenBank/DDBJ databases">
        <title>Genomic Encyclopedia of Archaeal and Bacterial Type Strains, Phase II (KMG-II): from individual species to whole genera.</title>
        <authorList>
            <person name="Goeker M."/>
        </authorList>
    </citation>
    <scope>NUCLEOTIDE SEQUENCE [LARGE SCALE GENOMIC DNA]</scope>
    <source>
        <strain evidence="4 5">DSM 27372</strain>
    </source>
</reference>
<dbReference type="PANTHER" id="PTHR37299:SF1">
    <property type="entry name" value="STAGE 0 SPORULATION PROTEIN A HOMOLOG"/>
    <property type="match status" value="1"/>
</dbReference>
<keyword evidence="1" id="KW-0597">Phosphoprotein</keyword>
<dbReference type="GO" id="GO:0000156">
    <property type="term" value="F:phosphorelay response regulator activity"/>
    <property type="evidence" value="ECO:0007669"/>
    <property type="project" value="InterPro"/>
</dbReference>
<gene>
    <name evidence="4" type="ORF">B0O44_101768</name>
</gene>
<dbReference type="GO" id="GO:0003677">
    <property type="term" value="F:DNA binding"/>
    <property type="evidence" value="ECO:0007669"/>
    <property type="project" value="InterPro"/>
</dbReference>
<dbReference type="Pfam" id="PF00072">
    <property type="entry name" value="Response_reg"/>
    <property type="match status" value="1"/>
</dbReference>
<dbReference type="SUPFAM" id="SSF52172">
    <property type="entry name" value="CheY-like"/>
    <property type="match status" value="1"/>
</dbReference>
<dbReference type="AlphaFoldDB" id="A0A318UP98"/>
<dbReference type="SMART" id="SM00850">
    <property type="entry name" value="LytTR"/>
    <property type="match status" value="1"/>
</dbReference>
<evidence type="ECO:0000259" key="2">
    <source>
        <dbReference type="PROSITE" id="PS50110"/>
    </source>
</evidence>
<evidence type="ECO:0000313" key="5">
    <source>
        <dbReference type="Proteomes" id="UP000248198"/>
    </source>
</evidence>
<keyword evidence="5" id="KW-1185">Reference proteome</keyword>
<dbReference type="SMART" id="SM00448">
    <property type="entry name" value="REC"/>
    <property type="match status" value="1"/>
</dbReference>
<dbReference type="Gene3D" id="3.40.50.2300">
    <property type="match status" value="1"/>
</dbReference>
<dbReference type="EMBL" id="QKLU01000001">
    <property type="protein sequence ID" value="PYF77287.1"/>
    <property type="molecule type" value="Genomic_DNA"/>
</dbReference>
<evidence type="ECO:0000313" key="4">
    <source>
        <dbReference type="EMBL" id="PYF77287.1"/>
    </source>
</evidence>
<feature type="domain" description="HTH LytTR-type" evidence="3">
    <location>
        <begin position="148"/>
        <end position="255"/>
    </location>
</feature>
<evidence type="ECO:0000256" key="1">
    <source>
        <dbReference type="PROSITE-ProRule" id="PRU00169"/>
    </source>
</evidence>